<evidence type="ECO:0000256" key="5">
    <source>
        <dbReference type="ARBA" id="ARBA00023277"/>
    </source>
</evidence>
<evidence type="ECO:0000313" key="6">
    <source>
        <dbReference type="EMBL" id="MPL60451.1"/>
    </source>
</evidence>
<dbReference type="Pfam" id="PF04794">
    <property type="entry name" value="YdjC"/>
    <property type="match status" value="1"/>
</dbReference>
<gene>
    <name evidence="6" type="primary">chbG_1</name>
    <name evidence="6" type="ORF">SDC9_06012</name>
</gene>
<dbReference type="GO" id="GO:0019213">
    <property type="term" value="F:deacetylase activity"/>
    <property type="evidence" value="ECO:0007669"/>
    <property type="project" value="TreeGrafter"/>
</dbReference>
<evidence type="ECO:0000256" key="3">
    <source>
        <dbReference type="ARBA" id="ARBA00022801"/>
    </source>
</evidence>
<dbReference type="SUPFAM" id="SSF88713">
    <property type="entry name" value="Glycoside hydrolase/deacetylase"/>
    <property type="match status" value="1"/>
</dbReference>
<keyword evidence="5" id="KW-0119">Carbohydrate metabolism</keyword>
<dbReference type="InterPro" id="IPR006879">
    <property type="entry name" value="YdjC-like"/>
</dbReference>
<dbReference type="PANTHER" id="PTHR31609:SF1">
    <property type="entry name" value="CARBOHYDRATE DEACETYLASE"/>
    <property type="match status" value="1"/>
</dbReference>
<sequence length="284" mass="31620">MKKLIINADDFGLHEAVNSAVITAYKNGCLTSTSIMPSGKAFDNAVRLALQNPGLGIGIHLTLVAEMPVSDPIYIQSLVDSTGRFAPQYPQFLFRYLIGKISLKDIEKELNAQVQKVVASGINVTHIDSHQHLHIIPGILDIVVDIAKKYNIRAMRIPDEPYFFLGGYPFSLFRILGRTGLTFLAKRARNKIRKTGLLVPSNFFGMLAGGNMQQQYLANIINNLPNGVSEVMMHPADDAKALQEIYQWHYNWDGELLALTSDKIMKLLNNIEIQLVTFGELTHG</sequence>
<dbReference type="Gene3D" id="3.20.20.370">
    <property type="entry name" value="Glycoside hydrolase/deacetylase"/>
    <property type="match status" value="1"/>
</dbReference>
<dbReference type="GO" id="GO:0016787">
    <property type="term" value="F:hydrolase activity"/>
    <property type="evidence" value="ECO:0007669"/>
    <property type="project" value="UniProtKB-KW"/>
</dbReference>
<protein>
    <submittedName>
        <fullName evidence="6">Chitooligosaccharide deacetylase</fullName>
        <ecNumber evidence="6">3.5.1.-</ecNumber>
    </submittedName>
</protein>
<evidence type="ECO:0000256" key="1">
    <source>
        <dbReference type="ARBA" id="ARBA00001946"/>
    </source>
</evidence>
<comment type="caution">
    <text evidence="6">The sequence shown here is derived from an EMBL/GenBank/DDBJ whole genome shotgun (WGS) entry which is preliminary data.</text>
</comment>
<evidence type="ECO:0000256" key="4">
    <source>
        <dbReference type="ARBA" id="ARBA00022842"/>
    </source>
</evidence>
<dbReference type="PANTHER" id="PTHR31609">
    <property type="entry name" value="YDJC DEACETYLASE FAMILY MEMBER"/>
    <property type="match status" value="1"/>
</dbReference>
<proteinExistence type="predicted"/>
<comment type="cofactor">
    <cofactor evidence="1">
        <name>Mg(2+)</name>
        <dbReference type="ChEBI" id="CHEBI:18420"/>
    </cofactor>
</comment>
<dbReference type="GO" id="GO:0046872">
    <property type="term" value="F:metal ion binding"/>
    <property type="evidence" value="ECO:0007669"/>
    <property type="project" value="UniProtKB-KW"/>
</dbReference>
<keyword evidence="4" id="KW-0460">Magnesium</keyword>
<dbReference type="AlphaFoldDB" id="A0A644T3D9"/>
<evidence type="ECO:0000256" key="2">
    <source>
        <dbReference type="ARBA" id="ARBA00022723"/>
    </source>
</evidence>
<dbReference type="GO" id="GO:0005975">
    <property type="term" value="P:carbohydrate metabolic process"/>
    <property type="evidence" value="ECO:0007669"/>
    <property type="project" value="InterPro"/>
</dbReference>
<accession>A0A644T3D9</accession>
<keyword evidence="2" id="KW-0479">Metal-binding</keyword>
<dbReference type="InterPro" id="IPR011330">
    <property type="entry name" value="Glyco_hydro/deAcase_b/a-brl"/>
</dbReference>
<dbReference type="EMBL" id="VSSQ01000012">
    <property type="protein sequence ID" value="MPL60451.1"/>
    <property type="molecule type" value="Genomic_DNA"/>
</dbReference>
<organism evidence="6">
    <name type="scientific">bioreactor metagenome</name>
    <dbReference type="NCBI Taxonomy" id="1076179"/>
    <lineage>
        <taxon>unclassified sequences</taxon>
        <taxon>metagenomes</taxon>
        <taxon>ecological metagenomes</taxon>
    </lineage>
</organism>
<reference evidence="6" key="1">
    <citation type="submission" date="2019-08" db="EMBL/GenBank/DDBJ databases">
        <authorList>
            <person name="Kucharzyk K."/>
            <person name="Murdoch R.W."/>
            <person name="Higgins S."/>
            <person name="Loffler F."/>
        </authorList>
    </citation>
    <scope>NUCLEOTIDE SEQUENCE</scope>
</reference>
<name>A0A644T3D9_9ZZZZ</name>
<keyword evidence="3 6" id="KW-0378">Hydrolase</keyword>
<dbReference type="CDD" id="cd10808">
    <property type="entry name" value="YdjC"/>
    <property type="match status" value="1"/>
</dbReference>
<dbReference type="EC" id="3.5.1.-" evidence="6"/>